<keyword evidence="4" id="KW-1185">Reference proteome</keyword>
<gene>
    <name evidence="3" type="ORF">SAMN02910377_01900</name>
</gene>
<dbReference type="InterPro" id="IPR036868">
    <property type="entry name" value="TusA-like_sf"/>
</dbReference>
<reference evidence="4" key="1">
    <citation type="submission" date="2016-10" db="EMBL/GenBank/DDBJ databases">
        <authorList>
            <person name="Varghese N."/>
            <person name="Submissions S."/>
        </authorList>
    </citation>
    <scope>NUCLEOTIDE SEQUENCE [LARGE SCALE GENOMIC DNA]</scope>
    <source>
        <strain evidence="4">ACV-9</strain>
    </source>
</reference>
<dbReference type="Proteomes" id="UP000182321">
    <property type="component" value="Unassembled WGS sequence"/>
</dbReference>
<proteinExistence type="inferred from homology"/>
<dbReference type="CDD" id="cd00291">
    <property type="entry name" value="SirA_YedF_YeeD"/>
    <property type="match status" value="1"/>
</dbReference>
<keyword evidence="3" id="KW-0808">Transferase</keyword>
<evidence type="ECO:0000313" key="3">
    <source>
        <dbReference type="EMBL" id="SEK81171.1"/>
    </source>
</evidence>
<dbReference type="PANTHER" id="PTHR33279">
    <property type="entry name" value="SULFUR CARRIER PROTEIN YEDF-RELATED"/>
    <property type="match status" value="1"/>
</dbReference>
<dbReference type="Gene3D" id="3.30.110.40">
    <property type="entry name" value="TusA-like domain"/>
    <property type="match status" value="1"/>
</dbReference>
<feature type="domain" description="UPF0033" evidence="2">
    <location>
        <begin position="11"/>
        <end position="79"/>
    </location>
</feature>
<organism evidence="3 4">
    <name type="scientific">Pseudobutyrivibrio ruminis</name>
    <dbReference type="NCBI Taxonomy" id="46206"/>
    <lineage>
        <taxon>Bacteria</taxon>
        <taxon>Bacillati</taxon>
        <taxon>Bacillota</taxon>
        <taxon>Clostridia</taxon>
        <taxon>Lachnospirales</taxon>
        <taxon>Lachnospiraceae</taxon>
        <taxon>Pseudobutyrivibrio</taxon>
    </lineage>
</organism>
<dbReference type="GO" id="GO:0016740">
    <property type="term" value="F:transferase activity"/>
    <property type="evidence" value="ECO:0007669"/>
    <property type="project" value="UniProtKB-KW"/>
</dbReference>
<evidence type="ECO:0000259" key="2">
    <source>
        <dbReference type="Pfam" id="PF01206"/>
    </source>
</evidence>
<dbReference type="PANTHER" id="PTHR33279:SF19">
    <property type="entry name" value="SSL1707 PROTEIN"/>
    <property type="match status" value="1"/>
</dbReference>
<dbReference type="Pfam" id="PF01206">
    <property type="entry name" value="TusA"/>
    <property type="match status" value="1"/>
</dbReference>
<dbReference type="AlphaFoldDB" id="A0A1H7K2M1"/>
<protein>
    <submittedName>
        <fullName evidence="3">TusA-related sulfurtransferase</fullName>
    </submittedName>
</protein>
<dbReference type="EMBL" id="FNZX01000011">
    <property type="protein sequence ID" value="SEK81171.1"/>
    <property type="molecule type" value="Genomic_DNA"/>
</dbReference>
<evidence type="ECO:0000313" key="4">
    <source>
        <dbReference type="Proteomes" id="UP000182321"/>
    </source>
</evidence>
<evidence type="ECO:0000256" key="1">
    <source>
        <dbReference type="ARBA" id="ARBA00008984"/>
    </source>
</evidence>
<name>A0A1H7K2M1_9FIRM</name>
<dbReference type="RefSeq" id="WP_074791347.1">
    <property type="nucleotide sequence ID" value="NZ_FNZX01000011.1"/>
</dbReference>
<accession>A0A1H7K2M1</accession>
<dbReference type="InterPro" id="IPR001455">
    <property type="entry name" value="TusA-like"/>
</dbReference>
<sequence>MSELLEYDEAVDITDKVCPLTFVTAKVAIEELDDGQVLAVRMNDGEPVQNVPRSFKEDGHQILKLNDNEDGTYTLFVRKVEE</sequence>
<dbReference type="SUPFAM" id="SSF64307">
    <property type="entry name" value="SirA-like"/>
    <property type="match status" value="1"/>
</dbReference>
<comment type="similarity">
    <text evidence="1">Belongs to the sulfur carrier protein TusA family.</text>
</comment>